<keyword evidence="3 5" id="KW-1133">Transmembrane helix</keyword>
<evidence type="ECO:0000256" key="5">
    <source>
        <dbReference type="SAM" id="Phobius"/>
    </source>
</evidence>
<dbReference type="EMBL" id="UIVT01000001">
    <property type="protein sequence ID" value="SVP88560.1"/>
    <property type="molecule type" value="Genomic_DNA"/>
</dbReference>
<dbReference type="GO" id="GO:0004252">
    <property type="term" value="F:serine-type endopeptidase activity"/>
    <property type="evidence" value="ECO:0007669"/>
    <property type="project" value="InterPro"/>
</dbReference>
<dbReference type="Pfam" id="PF01694">
    <property type="entry name" value="Rhomboid"/>
    <property type="match status" value="1"/>
</dbReference>
<feature type="transmembrane region" description="Helical" evidence="5">
    <location>
        <begin position="298"/>
        <end position="321"/>
    </location>
</feature>
<organism evidence="8">
    <name type="scientific">Theileria annulata</name>
    <dbReference type="NCBI Taxonomy" id="5874"/>
    <lineage>
        <taxon>Eukaryota</taxon>
        <taxon>Sar</taxon>
        <taxon>Alveolata</taxon>
        <taxon>Apicomplexa</taxon>
        <taxon>Aconoidasida</taxon>
        <taxon>Piroplasmida</taxon>
        <taxon>Theileriidae</taxon>
        <taxon>Theileria</taxon>
    </lineage>
</organism>
<feature type="transmembrane region" description="Helical" evidence="5">
    <location>
        <begin position="333"/>
        <end position="350"/>
    </location>
</feature>
<dbReference type="AlphaFoldDB" id="A0A3B0N6G1"/>
<evidence type="ECO:0000256" key="3">
    <source>
        <dbReference type="ARBA" id="ARBA00022989"/>
    </source>
</evidence>
<dbReference type="Gene3D" id="1.20.1540.10">
    <property type="entry name" value="Rhomboid-like"/>
    <property type="match status" value="1"/>
</dbReference>
<dbReference type="InterPro" id="IPR022764">
    <property type="entry name" value="Peptidase_S54_rhomboid_dom"/>
</dbReference>
<accession>A0A3B0N6G1</accession>
<dbReference type="GO" id="GO:0016020">
    <property type="term" value="C:membrane"/>
    <property type="evidence" value="ECO:0007669"/>
    <property type="project" value="UniProtKB-SubCell"/>
</dbReference>
<name>A0A3B0N6G1_THEAN</name>
<evidence type="ECO:0000259" key="6">
    <source>
        <dbReference type="Pfam" id="PF01694"/>
    </source>
</evidence>
<evidence type="ECO:0000313" key="8">
    <source>
        <dbReference type="EMBL" id="SVP89718.1"/>
    </source>
</evidence>
<protein>
    <submittedName>
        <fullName evidence="8">Rhomboid family integral membrane protein, putative</fullName>
    </submittedName>
</protein>
<dbReference type="SUPFAM" id="SSF144091">
    <property type="entry name" value="Rhomboid-like"/>
    <property type="match status" value="1"/>
</dbReference>
<dbReference type="VEuPathDB" id="PiroplasmaDB:TA20965"/>
<dbReference type="EMBL" id="UIVS01000001">
    <property type="protein sequence ID" value="SVP89718.1"/>
    <property type="molecule type" value="Genomic_DNA"/>
</dbReference>
<gene>
    <name evidence="7" type="ORF">TAT_000041900</name>
    <name evidence="8" type="ORF">TAV_000041500</name>
</gene>
<dbReference type="InterPro" id="IPR035952">
    <property type="entry name" value="Rhomboid-like_sf"/>
</dbReference>
<evidence type="ECO:0000256" key="2">
    <source>
        <dbReference type="ARBA" id="ARBA00022692"/>
    </source>
</evidence>
<reference evidence="8" key="1">
    <citation type="submission" date="2018-07" db="EMBL/GenBank/DDBJ databases">
        <authorList>
            <person name="Quirk P.G."/>
            <person name="Krulwich T.A."/>
        </authorList>
    </citation>
    <scope>NUCLEOTIDE SEQUENCE</scope>
    <source>
        <strain evidence="8">Anand</strain>
    </source>
</reference>
<comment type="subcellular location">
    <subcellularLocation>
        <location evidence="1">Membrane</location>
        <topology evidence="1">Multi-pass membrane protein</topology>
    </subcellularLocation>
</comment>
<feature type="transmembrane region" description="Helical" evidence="5">
    <location>
        <begin position="379"/>
        <end position="401"/>
    </location>
</feature>
<keyword evidence="4 5" id="KW-0472">Membrane</keyword>
<feature type="domain" description="Peptidase S54 rhomboid" evidence="6">
    <location>
        <begin position="261"/>
        <end position="398"/>
    </location>
</feature>
<feature type="transmembrane region" description="Helical" evidence="5">
    <location>
        <begin position="200"/>
        <end position="224"/>
    </location>
</feature>
<sequence length="438" mass="50573">MEDESYASTSVIDMSNVDYIENMFEKLVSRQNRFTKEFENNIEICCTQLNKLKDISNSDTINLLSSLYNSKLTVDRLKLLQNDYEPCSVCKTVEHAPLIYKEEAKEKIRKRSTDQSDDYFQFMTRTKSFKNTRFFFDFKGEDQSNDPDKIKKEASNSFHEHKFSDYFVFLINERPSTDTIFFKKFTFNSLKTLGSRALELIMSFFPIFNITNFSNLIIVIQWFLYILRVLVLRNIFKEKDIESESKQFGAFSGQLLRDNLEIHRILTSTFFHNSFAHLVISTMMHLRFSSVFEMLNGILATIFVYLSSSAYGMIGVCWLTPDTLQASGFAGDWGVAGALLSRFFMFPFLVHREYQNITNIVVSYICLFFLKTIGKGSSILVLAHLLSAISGLCMGTMINMRSKTNKISGIKRLLTDFVCSCTLLVVPIFSIFMLFTVK</sequence>
<keyword evidence="2 5" id="KW-0812">Transmembrane</keyword>
<evidence type="ECO:0000256" key="1">
    <source>
        <dbReference type="ARBA" id="ARBA00004141"/>
    </source>
</evidence>
<evidence type="ECO:0000313" key="7">
    <source>
        <dbReference type="EMBL" id="SVP88560.1"/>
    </source>
</evidence>
<proteinExistence type="predicted"/>
<feature type="transmembrane region" description="Helical" evidence="5">
    <location>
        <begin position="413"/>
        <end position="435"/>
    </location>
</feature>
<evidence type="ECO:0000256" key="4">
    <source>
        <dbReference type="ARBA" id="ARBA00023136"/>
    </source>
</evidence>